<organism evidence="10 11">
    <name type="scientific">Stachybotrys elegans</name>
    <dbReference type="NCBI Taxonomy" id="80388"/>
    <lineage>
        <taxon>Eukaryota</taxon>
        <taxon>Fungi</taxon>
        <taxon>Dikarya</taxon>
        <taxon>Ascomycota</taxon>
        <taxon>Pezizomycotina</taxon>
        <taxon>Sordariomycetes</taxon>
        <taxon>Hypocreomycetidae</taxon>
        <taxon>Hypocreales</taxon>
        <taxon>Stachybotryaceae</taxon>
        <taxon>Stachybotrys</taxon>
    </lineage>
</organism>
<dbReference type="Gene3D" id="1.10.630.10">
    <property type="entry name" value="Cytochrome P450"/>
    <property type="match status" value="1"/>
</dbReference>
<evidence type="ECO:0000256" key="9">
    <source>
        <dbReference type="RuleBase" id="RU000461"/>
    </source>
</evidence>
<dbReference type="Pfam" id="PF00067">
    <property type="entry name" value="p450"/>
    <property type="match status" value="1"/>
</dbReference>
<name>A0A8K0S9D0_9HYPO</name>
<evidence type="ECO:0000256" key="5">
    <source>
        <dbReference type="ARBA" id="ARBA00022723"/>
    </source>
</evidence>
<proteinExistence type="inferred from homology"/>
<protein>
    <submittedName>
        <fullName evidence="10">Cytochrome P450 oxidoreductase</fullName>
    </submittedName>
</protein>
<evidence type="ECO:0000256" key="3">
    <source>
        <dbReference type="ARBA" id="ARBA00010617"/>
    </source>
</evidence>
<evidence type="ECO:0000256" key="8">
    <source>
        <dbReference type="PIRSR" id="PIRSR602403-1"/>
    </source>
</evidence>
<dbReference type="InterPro" id="IPR001128">
    <property type="entry name" value="Cyt_P450"/>
</dbReference>
<sequence>MPDFPSQISAFLLGRSIYRISPLHRLHGIPGPFLPRFSSAWLNYHAFIGDESTAVHALHEQYGPIVRTGPNSVDIADGSVLNTVYLDKGGFAKPEFYHNFDIDGHVTLFSSTHSAYRGPRAKAVLPLFSTGNIRSDATHLLEAAARSFTKRLDREVGRHRASGDPLNILPLARGFALDAVSSYLFDYNYGACEEDQNDSGHGSAFGMVDAFVAVGQSWYLSSWLFKLYEWTLSALLPDVQATQSIRHVDDFLELVVAHAKKNEGSSSFPSRLLRAGYSESEVAAQCKDLIFAGTDSTAMNLATICFMLVKFPHKYELLRQELLSSNPSDEDLQSLPYLQGVIKEGLRLSMANPSRLPRVVPATGLRYGGFVVPKNTIVSCTPYELHLDPAVFADPLAFTPERWLPENNPTDAMRQNFIPFGHGIRQCIARNLATAELFKALSVLVMEDKLRGWRNVEDAIPIKQWFNSHVVGDKIELQVI</sequence>
<evidence type="ECO:0000313" key="10">
    <source>
        <dbReference type="EMBL" id="KAH7303943.1"/>
    </source>
</evidence>
<dbReference type="SUPFAM" id="SSF48264">
    <property type="entry name" value="Cytochrome P450"/>
    <property type="match status" value="1"/>
</dbReference>
<keyword evidence="4 8" id="KW-0349">Heme</keyword>
<evidence type="ECO:0000256" key="1">
    <source>
        <dbReference type="ARBA" id="ARBA00001971"/>
    </source>
</evidence>
<keyword evidence="6 8" id="KW-0408">Iron</keyword>
<dbReference type="EMBL" id="JAGPNK010000027">
    <property type="protein sequence ID" value="KAH7303943.1"/>
    <property type="molecule type" value="Genomic_DNA"/>
</dbReference>
<evidence type="ECO:0000256" key="7">
    <source>
        <dbReference type="ARBA" id="ARBA00023033"/>
    </source>
</evidence>
<comment type="caution">
    <text evidence="10">The sequence shown here is derived from an EMBL/GenBank/DDBJ whole genome shotgun (WGS) entry which is preliminary data.</text>
</comment>
<dbReference type="InterPro" id="IPR036396">
    <property type="entry name" value="Cyt_P450_sf"/>
</dbReference>
<evidence type="ECO:0000313" key="11">
    <source>
        <dbReference type="Proteomes" id="UP000813444"/>
    </source>
</evidence>
<gene>
    <name evidence="10" type="ORF">B0I35DRAFT_454963</name>
</gene>
<dbReference type="CDD" id="cd11062">
    <property type="entry name" value="CYP58-like"/>
    <property type="match status" value="1"/>
</dbReference>
<dbReference type="OrthoDB" id="1470350at2759"/>
<keyword evidence="7 9" id="KW-0503">Monooxygenase</keyword>
<evidence type="ECO:0000256" key="2">
    <source>
        <dbReference type="ARBA" id="ARBA00004685"/>
    </source>
</evidence>
<dbReference type="InterPro" id="IPR002403">
    <property type="entry name" value="Cyt_P450_E_grp-IV"/>
</dbReference>
<accession>A0A8K0S9D0</accession>
<reference evidence="10" key="1">
    <citation type="journal article" date="2021" name="Nat. Commun.">
        <title>Genetic determinants of endophytism in the Arabidopsis root mycobiome.</title>
        <authorList>
            <person name="Mesny F."/>
            <person name="Miyauchi S."/>
            <person name="Thiergart T."/>
            <person name="Pickel B."/>
            <person name="Atanasova L."/>
            <person name="Karlsson M."/>
            <person name="Huettel B."/>
            <person name="Barry K.W."/>
            <person name="Haridas S."/>
            <person name="Chen C."/>
            <person name="Bauer D."/>
            <person name="Andreopoulos W."/>
            <person name="Pangilinan J."/>
            <person name="LaButti K."/>
            <person name="Riley R."/>
            <person name="Lipzen A."/>
            <person name="Clum A."/>
            <person name="Drula E."/>
            <person name="Henrissat B."/>
            <person name="Kohler A."/>
            <person name="Grigoriev I.V."/>
            <person name="Martin F.M."/>
            <person name="Hacquard S."/>
        </authorList>
    </citation>
    <scope>NUCLEOTIDE SEQUENCE</scope>
    <source>
        <strain evidence="10">MPI-CAGE-CH-0235</strain>
    </source>
</reference>
<dbReference type="InterPro" id="IPR050121">
    <property type="entry name" value="Cytochrome_P450_monoxygenase"/>
</dbReference>
<dbReference type="GO" id="GO:0016705">
    <property type="term" value="F:oxidoreductase activity, acting on paired donors, with incorporation or reduction of molecular oxygen"/>
    <property type="evidence" value="ECO:0007669"/>
    <property type="project" value="InterPro"/>
</dbReference>
<dbReference type="PROSITE" id="PS00086">
    <property type="entry name" value="CYTOCHROME_P450"/>
    <property type="match status" value="1"/>
</dbReference>
<dbReference type="PANTHER" id="PTHR24305:SF156">
    <property type="entry name" value="P450, PUTATIVE (EUROFUNG)-RELATED"/>
    <property type="match status" value="1"/>
</dbReference>
<keyword evidence="11" id="KW-1185">Reference proteome</keyword>
<dbReference type="InterPro" id="IPR017972">
    <property type="entry name" value="Cyt_P450_CS"/>
</dbReference>
<dbReference type="AlphaFoldDB" id="A0A8K0S9D0"/>
<dbReference type="PRINTS" id="PR00385">
    <property type="entry name" value="P450"/>
</dbReference>
<evidence type="ECO:0000256" key="6">
    <source>
        <dbReference type="ARBA" id="ARBA00023004"/>
    </source>
</evidence>
<keyword evidence="5 8" id="KW-0479">Metal-binding</keyword>
<dbReference type="GO" id="GO:0005506">
    <property type="term" value="F:iron ion binding"/>
    <property type="evidence" value="ECO:0007669"/>
    <property type="project" value="InterPro"/>
</dbReference>
<feature type="binding site" description="axial binding residue" evidence="8">
    <location>
        <position position="427"/>
    </location>
    <ligand>
        <name>heme</name>
        <dbReference type="ChEBI" id="CHEBI:30413"/>
    </ligand>
    <ligandPart>
        <name>Fe</name>
        <dbReference type="ChEBI" id="CHEBI:18248"/>
    </ligandPart>
</feature>
<comment type="pathway">
    <text evidence="2">Mycotoxin biosynthesis.</text>
</comment>
<comment type="similarity">
    <text evidence="3 9">Belongs to the cytochrome P450 family.</text>
</comment>
<comment type="cofactor">
    <cofactor evidence="1 8">
        <name>heme</name>
        <dbReference type="ChEBI" id="CHEBI:30413"/>
    </cofactor>
</comment>
<dbReference type="GO" id="GO:0020037">
    <property type="term" value="F:heme binding"/>
    <property type="evidence" value="ECO:0007669"/>
    <property type="project" value="InterPro"/>
</dbReference>
<dbReference type="GO" id="GO:0004497">
    <property type="term" value="F:monooxygenase activity"/>
    <property type="evidence" value="ECO:0007669"/>
    <property type="project" value="UniProtKB-KW"/>
</dbReference>
<evidence type="ECO:0000256" key="4">
    <source>
        <dbReference type="ARBA" id="ARBA00022617"/>
    </source>
</evidence>
<dbReference type="PRINTS" id="PR00465">
    <property type="entry name" value="EP450IV"/>
</dbReference>
<dbReference type="Proteomes" id="UP000813444">
    <property type="component" value="Unassembled WGS sequence"/>
</dbReference>
<keyword evidence="9" id="KW-0560">Oxidoreductase</keyword>
<dbReference type="PANTHER" id="PTHR24305">
    <property type="entry name" value="CYTOCHROME P450"/>
    <property type="match status" value="1"/>
</dbReference>